<evidence type="ECO:0000256" key="1">
    <source>
        <dbReference type="ARBA" id="ARBA00008580"/>
    </source>
</evidence>
<dbReference type="Proteomes" id="UP000244441">
    <property type="component" value="Chromosome"/>
</dbReference>
<keyword evidence="3" id="KW-1277">Toxin-antitoxin system</keyword>
<evidence type="ECO:0000256" key="4">
    <source>
        <dbReference type="ARBA" id="ARBA00037106"/>
    </source>
</evidence>
<evidence type="ECO:0000256" key="3">
    <source>
        <dbReference type="ARBA" id="ARBA00022649"/>
    </source>
</evidence>
<evidence type="ECO:0000313" key="6">
    <source>
        <dbReference type="Proteomes" id="UP000244441"/>
    </source>
</evidence>
<evidence type="ECO:0000256" key="2">
    <source>
        <dbReference type="ARBA" id="ARBA00017940"/>
    </source>
</evidence>
<comment type="function">
    <text evidence="4">Antitoxin component of a type II toxin-antitoxin (TA) system. Neutralizes the effect of toxin ParE.</text>
</comment>
<gene>
    <name evidence="5" type="ORF">C2869_16380</name>
</gene>
<name>A0A2S0VUK5_9ALTE</name>
<dbReference type="GO" id="GO:0006355">
    <property type="term" value="P:regulation of DNA-templated transcription"/>
    <property type="evidence" value="ECO:0007669"/>
    <property type="project" value="InterPro"/>
</dbReference>
<dbReference type="EMBL" id="CP026604">
    <property type="protein sequence ID" value="AWB67904.1"/>
    <property type="molecule type" value="Genomic_DNA"/>
</dbReference>
<dbReference type="InterPro" id="IPR038296">
    <property type="entry name" value="ParD_sf"/>
</dbReference>
<protein>
    <recommendedName>
        <fullName evidence="2">Antitoxin ParD</fullName>
    </recommendedName>
</protein>
<dbReference type="InterPro" id="IPR010985">
    <property type="entry name" value="Ribbon_hlx_hlx"/>
</dbReference>
<dbReference type="PANTHER" id="PTHR36582">
    <property type="entry name" value="ANTITOXIN PARD"/>
    <property type="match status" value="1"/>
</dbReference>
<proteinExistence type="inferred from homology"/>
<dbReference type="OrthoDB" id="9811310at2"/>
<dbReference type="SUPFAM" id="SSF47598">
    <property type="entry name" value="Ribbon-helix-helix"/>
    <property type="match status" value="1"/>
</dbReference>
<dbReference type="InterPro" id="IPR022789">
    <property type="entry name" value="ParD"/>
</dbReference>
<dbReference type="RefSeq" id="WP_108603970.1">
    <property type="nucleotide sequence ID" value="NZ_CP026604.1"/>
</dbReference>
<dbReference type="AlphaFoldDB" id="A0A2S0VUK5"/>
<dbReference type="KEGG" id="cate:C2869_16380"/>
<dbReference type="Gene3D" id="6.10.10.120">
    <property type="entry name" value="Antitoxin ParD1-like"/>
    <property type="match status" value="1"/>
</dbReference>
<sequence>MAMVKKSITVTDQQEQWMQAQLASGNYASDSELLRDLIRKEQQRNAEVEAIRLKLIEAEQSGFSSRTPAEIISDVIKRKQSNGEI</sequence>
<dbReference type="PANTHER" id="PTHR36582:SF2">
    <property type="entry name" value="ANTITOXIN PARD"/>
    <property type="match status" value="1"/>
</dbReference>
<reference evidence="5 6" key="1">
    <citation type="submission" date="2018-01" db="EMBL/GenBank/DDBJ databases">
        <title>Genome sequence of a Cantenovulum-like bacteria.</title>
        <authorList>
            <person name="Tan W.R."/>
            <person name="Lau N.-S."/>
            <person name="Go F."/>
            <person name="Amirul A.-A.A."/>
        </authorList>
    </citation>
    <scope>NUCLEOTIDE SEQUENCE [LARGE SCALE GENOMIC DNA]</scope>
    <source>
        <strain evidence="5 6">CCB-QB4</strain>
    </source>
</reference>
<organism evidence="5 6">
    <name type="scientific">Saccharobesus litoralis</name>
    <dbReference type="NCBI Taxonomy" id="2172099"/>
    <lineage>
        <taxon>Bacteria</taxon>
        <taxon>Pseudomonadati</taxon>
        <taxon>Pseudomonadota</taxon>
        <taxon>Gammaproteobacteria</taxon>
        <taxon>Alteromonadales</taxon>
        <taxon>Alteromonadaceae</taxon>
        <taxon>Saccharobesus</taxon>
    </lineage>
</organism>
<dbReference type="NCBIfam" id="TIGR02606">
    <property type="entry name" value="antidote_CC2985"/>
    <property type="match status" value="1"/>
</dbReference>
<dbReference type="Pfam" id="PF03693">
    <property type="entry name" value="ParD_antitoxin"/>
    <property type="match status" value="1"/>
</dbReference>
<comment type="similarity">
    <text evidence="1">Belongs to the ParD antitoxin family.</text>
</comment>
<evidence type="ECO:0000313" key="5">
    <source>
        <dbReference type="EMBL" id="AWB67904.1"/>
    </source>
</evidence>
<keyword evidence="6" id="KW-1185">Reference proteome</keyword>
<accession>A0A2S0VUK5</accession>